<dbReference type="Proteomes" id="UP001059663">
    <property type="component" value="Chromosome"/>
</dbReference>
<protein>
    <submittedName>
        <fullName evidence="1">Uncharacterized protein</fullName>
    </submittedName>
</protein>
<sequence>MDPAGPLHQPKRLARFVLDRNSAGTSFAGDPNVSFDVIMNSGPWPDDPDDNFSRRSHGLVVIARHLIEGLERSVGDSYAAAQLRALDRDFPEEKVDSWHAVMFSSAEEESEVRAAIETSDRSLATYLNDDGTLVYMRLSEDGRVTGTRDRPRP</sequence>
<gene>
    <name evidence="1" type="ORF">LP422_01160</name>
</gene>
<proteinExistence type="predicted"/>
<organism evidence="1 2">
    <name type="scientific">Janibacter limosus</name>
    <dbReference type="NCBI Taxonomy" id="53458"/>
    <lineage>
        <taxon>Bacteria</taxon>
        <taxon>Bacillati</taxon>
        <taxon>Actinomycetota</taxon>
        <taxon>Actinomycetes</taxon>
        <taxon>Micrococcales</taxon>
        <taxon>Intrasporangiaceae</taxon>
        <taxon>Janibacter</taxon>
    </lineage>
</organism>
<reference evidence="1" key="1">
    <citation type="submission" date="2021-11" db="EMBL/GenBank/DDBJ databases">
        <title>Study of the species diversity of bacterial strains isolated from a unique natural object - Shulgan-Tash cave (Bashkiria).</title>
        <authorList>
            <person name="Sazanova A.L."/>
            <person name="Chirak E.R."/>
            <person name="Safronova V.I."/>
        </authorList>
    </citation>
    <scope>NUCLEOTIDE SEQUENCE</scope>
    <source>
        <strain evidence="1">P1</strain>
    </source>
</reference>
<dbReference type="EMBL" id="CP087977">
    <property type="protein sequence ID" value="UUZ45006.1"/>
    <property type="molecule type" value="Genomic_DNA"/>
</dbReference>
<name>A0AC61U578_9MICO</name>
<evidence type="ECO:0000313" key="1">
    <source>
        <dbReference type="EMBL" id="UUZ45006.1"/>
    </source>
</evidence>
<accession>A0AC61U578</accession>
<evidence type="ECO:0000313" key="2">
    <source>
        <dbReference type="Proteomes" id="UP001059663"/>
    </source>
</evidence>